<accession>A0A316ALQ1</accession>
<sequence>MLTGCFINNHSVNYLIPQGASRRKRIRNLMDYPFEICFQYGAVYKIEEKTACALVSFPEVKKSLSKVLGLELRLITSNIGLRNIP</sequence>
<dbReference type="EMBL" id="QGDT01000003">
    <property type="protein sequence ID" value="PWJ58725.1"/>
    <property type="molecule type" value="Genomic_DNA"/>
</dbReference>
<name>A0A316ALQ1_9BACT</name>
<protein>
    <submittedName>
        <fullName evidence="1">Uncharacterized protein</fullName>
    </submittedName>
</protein>
<proteinExistence type="predicted"/>
<dbReference type="AlphaFoldDB" id="A0A316ALQ1"/>
<organism evidence="1 2">
    <name type="scientific">Dyadobacter jejuensis</name>
    <dbReference type="NCBI Taxonomy" id="1082580"/>
    <lineage>
        <taxon>Bacteria</taxon>
        <taxon>Pseudomonadati</taxon>
        <taxon>Bacteroidota</taxon>
        <taxon>Cytophagia</taxon>
        <taxon>Cytophagales</taxon>
        <taxon>Spirosomataceae</taxon>
        <taxon>Dyadobacter</taxon>
    </lineage>
</organism>
<keyword evidence="2" id="KW-1185">Reference proteome</keyword>
<dbReference type="Proteomes" id="UP000245880">
    <property type="component" value="Unassembled WGS sequence"/>
</dbReference>
<reference evidence="1 2" key="1">
    <citation type="submission" date="2018-03" db="EMBL/GenBank/DDBJ databases">
        <title>Genomic Encyclopedia of Archaeal and Bacterial Type Strains, Phase II (KMG-II): from individual species to whole genera.</title>
        <authorList>
            <person name="Goeker M."/>
        </authorList>
    </citation>
    <scope>NUCLEOTIDE SEQUENCE [LARGE SCALE GENOMIC DNA]</scope>
    <source>
        <strain evidence="1 2">DSM 100346</strain>
    </source>
</reference>
<evidence type="ECO:0000313" key="1">
    <source>
        <dbReference type="EMBL" id="PWJ58725.1"/>
    </source>
</evidence>
<comment type="caution">
    <text evidence="1">The sequence shown here is derived from an EMBL/GenBank/DDBJ whole genome shotgun (WGS) entry which is preliminary data.</text>
</comment>
<gene>
    <name evidence="1" type="ORF">CLV98_10391</name>
</gene>
<evidence type="ECO:0000313" key="2">
    <source>
        <dbReference type="Proteomes" id="UP000245880"/>
    </source>
</evidence>